<dbReference type="GO" id="GO:0003700">
    <property type="term" value="F:DNA-binding transcription factor activity"/>
    <property type="evidence" value="ECO:0007669"/>
    <property type="project" value="InterPro"/>
</dbReference>
<evidence type="ECO:0000313" key="3">
    <source>
        <dbReference type="Proteomes" id="UP000198749"/>
    </source>
</evidence>
<dbReference type="Gene3D" id="1.10.10.10">
    <property type="entry name" value="Winged helix-like DNA-binding domain superfamily/Winged helix DNA-binding domain"/>
    <property type="match status" value="1"/>
</dbReference>
<dbReference type="Pfam" id="PF01047">
    <property type="entry name" value="MarR"/>
    <property type="match status" value="1"/>
</dbReference>
<dbReference type="InterPro" id="IPR000835">
    <property type="entry name" value="HTH_MarR-typ"/>
</dbReference>
<gene>
    <name evidence="2" type="ORF">SAMN03080615_04037</name>
</gene>
<dbReference type="PROSITE" id="PS50995">
    <property type="entry name" value="HTH_MARR_2"/>
    <property type="match status" value="1"/>
</dbReference>
<keyword evidence="2" id="KW-0238">DNA-binding</keyword>
<dbReference type="GO" id="GO:0003677">
    <property type="term" value="F:DNA binding"/>
    <property type="evidence" value="ECO:0007669"/>
    <property type="project" value="UniProtKB-KW"/>
</dbReference>
<dbReference type="InterPro" id="IPR036388">
    <property type="entry name" value="WH-like_DNA-bd_sf"/>
</dbReference>
<sequence length="159" mass="18509">MIHYTEDSVPTRLSIAHLIFLLNQHKDRLLEKYLKPFNITGAQFRVMRLIMVEQVDTPSELTRLLSIDSGAMTRMLDRLEQRNLLVRERCPNDRRQVRLKPTQEGIELSQEVHGLAADLLNELTGELSSDELSELYRIIRKILEPTGLMDEWSKEAKPE</sequence>
<accession>A0A1H9LQ13</accession>
<dbReference type="STRING" id="355243.SAMN03080615_04037"/>
<dbReference type="AlphaFoldDB" id="A0A1H9LQ13"/>
<dbReference type="InterPro" id="IPR036390">
    <property type="entry name" value="WH_DNA-bd_sf"/>
</dbReference>
<name>A0A1H9LQ13_9GAMM</name>
<dbReference type="RefSeq" id="WP_091361812.1">
    <property type="nucleotide sequence ID" value="NZ_AP025284.1"/>
</dbReference>
<proteinExistence type="predicted"/>
<dbReference type="PRINTS" id="PR00598">
    <property type="entry name" value="HTHMARR"/>
</dbReference>
<reference evidence="3" key="1">
    <citation type="submission" date="2016-10" db="EMBL/GenBank/DDBJ databases">
        <authorList>
            <person name="Varghese N."/>
            <person name="Submissions S."/>
        </authorList>
    </citation>
    <scope>NUCLEOTIDE SEQUENCE [LARGE SCALE GENOMIC DNA]</scope>
    <source>
        <strain evidence="3">DSM 18887</strain>
    </source>
</reference>
<dbReference type="Proteomes" id="UP000198749">
    <property type="component" value="Unassembled WGS sequence"/>
</dbReference>
<dbReference type="InterPro" id="IPR039422">
    <property type="entry name" value="MarR/SlyA-like"/>
</dbReference>
<dbReference type="SMART" id="SM00347">
    <property type="entry name" value="HTH_MARR"/>
    <property type="match status" value="1"/>
</dbReference>
<keyword evidence="3" id="KW-1185">Reference proteome</keyword>
<feature type="domain" description="HTH marR-type" evidence="1">
    <location>
        <begin position="12"/>
        <end position="144"/>
    </location>
</feature>
<dbReference type="PANTHER" id="PTHR33164:SF87">
    <property type="entry name" value="MULTIPLE ANTIBIOTIC RESISTANCE PROTEIN MARR"/>
    <property type="match status" value="1"/>
</dbReference>
<evidence type="ECO:0000259" key="1">
    <source>
        <dbReference type="PROSITE" id="PS50995"/>
    </source>
</evidence>
<evidence type="ECO:0000313" key="2">
    <source>
        <dbReference type="EMBL" id="SER13245.1"/>
    </source>
</evidence>
<dbReference type="OrthoDB" id="6195716at2"/>
<protein>
    <submittedName>
        <fullName evidence="2">DNA-binding transcriptional regulator, MarR family</fullName>
    </submittedName>
</protein>
<dbReference type="PANTHER" id="PTHR33164">
    <property type="entry name" value="TRANSCRIPTIONAL REGULATOR, MARR FAMILY"/>
    <property type="match status" value="1"/>
</dbReference>
<organism evidence="2 3">
    <name type="scientific">Amphritea atlantica</name>
    <dbReference type="NCBI Taxonomy" id="355243"/>
    <lineage>
        <taxon>Bacteria</taxon>
        <taxon>Pseudomonadati</taxon>
        <taxon>Pseudomonadota</taxon>
        <taxon>Gammaproteobacteria</taxon>
        <taxon>Oceanospirillales</taxon>
        <taxon>Oceanospirillaceae</taxon>
        <taxon>Amphritea</taxon>
    </lineage>
</organism>
<dbReference type="SUPFAM" id="SSF46785">
    <property type="entry name" value="Winged helix' DNA-binding domain"/>
    <property type="match status" value="1"/>
</dbReference>
<dbReference type="GO" id="GO:0006950">
    <property type="term" value="P:response to stress"/>
    <property type="evidence" value="ECO:0007669"/>
    <property type="project" value="TreeGrafter"/>
</dbReference>
<dbReference type="EMBL" id="FOGB01000018">
    <property type="protein sequence ID" value="SER13245.1"/>
    <property type="molecule type" value="Genomic_DNA"/>
</dbReference>